<organism evidence="1">
    <name type="scientific">Spirodela intermedia</name>
    <name type="common">Intermediate duckweed</name>
    <dbReference type="NCBI Taxonomy" id="51605"/>
    <lineage>
        <taxon>Eukaryota</taxon>
        <taxon>Viridiplantae</taxon>
        <taxon>Streptophyta</taxon>
        <taxon>Embryophyta</taxon>
        <taxon>Tracheophyta</taxon>
        <taxon>Spermatophyta</taxon>
        <taxon>Magnoliopsida</taxon>
        <taxon>Liliopsida</taxon>
        <taxon>Araceae</taxon>
        <taxon>Lemnoideae</taxon>
        <taxon>Spirodela</taxon>
    </lineage>
</organism>
<keyword evidence="2" id="KW-1185">Reference proteome</keyword>
<proteinExistence type="predicted"/>
<evidence type="ECO:0000313" key="2">
    <source>
        <dbReference type="Proteomes" id="UP001189122"/>
    </source>
</evidence>
<dbReference type="Proteomes" id="UP001189122">
    <property type="component" value="Unassembled WGS sequence"/>
</dbReference>
<reference evidence="1 2" key="1">
    <citation type="submission" date="2019-12" db="EMBL/GenBank/DDBJ databases">
        <authorList>
            <person name="Scholz U."/>
            <person name="Mascher M."/>
            <person name="Fiebig A."/>
        </authorList>
    </citation>
    <scope>NUCLEOTIDE SEQUENCE</scope>
</reference>
<name>A0A7I8IHT4_SPIIN</name>
<dbReference type="EMBL" id="LR743590">
    <property type="protein sequence ID" value="CAA2617737.1"/>
    <property type="molecule type" value="Genomic_DNA"/>
</dbReference>
<dbReference type="AlphaFoldDB" id="A0A7I8IHT4"/>
<sequence length="111" mass="12860">MRIILRKKDFSLEPKLELKPLPSSIKYDFLGKNQLYYGIISSSLSCDQEERLLSVLKTHKTAIGWSLDDIQEVIREESLKLLKARIIYYISNGPWRHLINGPDSLSSRINI</sequence>
<evidence type="ECO:0000313" key="1">
    <source>
        <dbReference type="EMBL" id="CAA2617737.1"/>
    </source>
</evidence>
<gene>
    <name evidence="1" type="ORF">SI7747_03003899</name>
</gene>
<dbReference type="EMBL" id="CACRZD030000003">
    <property type="protein sequence ID" value="CAA6657431.1"/>
    <property type="molecule type" value="Genomic_DNA"/>
</dbReference>
<accession>A0A7I8IHT4</accession>
<protein>
    <submittedName>
        <fullName evidence="1">Uncharacterized protein</fullName>
    </submittedName>
</protein>